<comment type="catalytic activity">
    <reaction evidence="5 8">
        <text>succinate + ATP + CoA = succinyl-CoA + ADP + phosphate</text>
        <dbReference type="Rhea" id="RHEA:17661"/>
        <dbReference type="ChEBI" id="CHEBI:30031"/>
        <dbReference type="ChEBI" id="CHEBI:30616"/>
        <dbReference type="ChEBI" id="CHEBI:43474"/>
        <dbReference type="ChEBI" id="CHEBI:57287"/>
        <dbReference type="ChEBI" id="CHEBI:57292"/>
        <dbReference type="ChEBI" id="CHEBI:456216"/>
        <dbReference type="EC" id="6.2.1.5"/>
    </reaction>
</comment>
<dbReference type="GO" id="GO:0004776">
    <property type="term" value="F:succinate-CoA ligase (GDP-forming) activity"/>
    <property type="evidence" value="ECO:0007669"/>
    <property type="project" value="TreeGrafter"/>
</dbReference>
<dbReference type="UniPathway" id="UPA00223">
    <property type="reaction ID" value="UER00999"/>
</dbReference>
<dbReference type="AlphaFoldDB" id="A0A2H5XBA5"/>
<feature type="binding site" evidence="5">
    <location>
        <begin position="97"/>
        <end position="99"/>
    </location>
    <ligand>
        <name>CoA</name>
        <dbReference type="ChEBI" id="CHEBI:57287"/>
    </ligand>
</feature>
<dbReference type="GO" id="GO:0004775">
    <property type="term" value="F:succinate-CoA ligase (ADP-forming) activity"/>
    <property type="evidence" value="ECO:0007669"/>
    <property type="project" value="UniProtKB-UniRule"/>
</dbReference>
<keyword evidence="1 5" id="KW-0816">Tricarboxylic acid cycle</keyword>
<dbReference type="PANTHER" id="PTHR11117:SF2">
    <property type="entry name" value="SUCCINATE--COA LIGASE [ADP_GDP-FORMING] SUBUNIT ALPHA, MITOCHONDRIAL"/>
    <property type="match status" value="1"/>
</dbReference>
<evidence type="ECO:0000259" key="9">
    <source>
        <dbReference type="SMART" id="SM00881"/>
    </source>
</evidence>
<dbReference type="SUPFAM" id="SSF51735">
    <property type="entry name" value="NAD(P)-binding Rossmann-fold domains"/>
    <property type="match status" value="1"/>
</dbReference>
<dbReference type="NCBIfam" id="TIGR01019">
    <property type="entry name" value="sucCoAalpha"/>
    <property type="match status" value="1"/>
</dbReference>
<evidence type="ECO:0000256" key="2">
    <source>
        <dbReference type="ARBA" id="ARBA00022598"/>
    </source>
</evidence>
<gene>
    <name evidence="5 10" type="primary">sucD</name>
    <name evidence="10" type="ORF">HRbin17_00981</name>
</gene>
<dbReference type="InterPro" id="IPR005811">
    <property type="entry name" value="SUCC_ACL_C"/>
</dbReference>
<dbReference type="EMBL" id="BEHT01000011">
    <property type="protein sequence ID" value="GBC98469.1"/>
    <property type="molecule type" value="Genomic_DNA"/>
</dbReference>
<evidence type="ECO:0000256" key="5">
    <source>
        <dbReference type="HAMAP-Rule" id="MF_01988"/>
    </source>
</evidence>
<evidence type="ECO:0000256" key="1">
    <source>
        <dbReference type="ARBA" id="ARBA00022532"/>
    </source>
</evidence>
<dbReference type="InterPro" id="IPR003781">
    <property type="entry name" value="CoA-bd"/>
</dbReference>
<dbReference type="PIRSF" id="PIRSF001553">
    <property type="entry name" value="SucCS_alpha"/>
    <property type="match status" value="1"/>
</dbReference>
<sequence>MAILVHKDTRVLVQGITGREGEFHTRLMLDYGTRIVAGVTPGKGGQQVHGVPVFDSVHEAVKAVGGVDVSAVFVPAPFAADAVLEALDAGVKGVVIITEGIPVHDMLKVARAFEIAGDGHWFIGPNCPGVITPGGCKVGIMPAQVFQPGRIGVISRSGTLTYEVVAELTKAGFGQSTCVGVGGDPIIGLDFVDILRLFNDDPQTDAVVLIGEIGGTDEEEAAAFIEREMHKPVVAFVAGKTAPEGKRMGHAGAIIMGRMGTAQSKIEAFQKAGVPVADLPEQIPALLRQLVVSGQTDTTAVK</sequence>
<comment type="function">
    <text evidence="5 8">Succinyl-CoA synthetase functions in the citric acid cycle (TCA), coupling the hydrolysis of succinyl-CoA to the synthesis of either ATP or GTP and thus represents the only step of substrate-level phosphorylation in the TCA. The alpha subunit of the enzyme binds the substrates coenzyme A and phosphate, while succinate binding and nucleotide specificity is provided by the beta subunit.</text>
</comment>
<dbReference type="FunFam" id="3.40.50.720:FF:000277">
    <property type="entry name" value="Succinate--CoA ligase [ADP-forming] subunit alpha"/>
    <property type="match status" value="1"/>
</dbReference>
<evidence type="ECO:0000256" key="3">
    <source>
        <dbReference type="ARBA" id="ARBA00022741"/>
    </source>
</evidence>
<evidence type="ECO:0000313" key="11">
    <source>
        <dbReference type="Proteomes" id="UP000236173"/>
    </source>
</evidence>
<dbReference type="HAMAP" id="MF_01988">
    <property type="entry name" value="Succ_CoA_alpha"/>
    <property type="match status" value="1"/>
</dbReference>
<evidence type="ECO:0000256" key="4">
    <source>
        <dbReference type="ARBA" id="ARBA00060724"/>
    </source>
</evidence>
<dbReference type="PROSITE" id="PS00399">
    <property type="entry name" value="SUCCINYL_COA_LIG_2"/>
    <property type="match status" value="1"/>
</dbReference>
<comment type="catalytic activity">
    <reaction evidence="5">
        <text>GTP + succinate + CoA = succinyl-CoA + GDP + phosphate</text>
        <dbReference type="Rhea" id="RHEA:22120"/>
        <dbReference type="ChEBI" id="CHEBI:30031"/>
        <dbReference type="ChEBI" id="CHEBI:37565"/>
        <dbReference type="ChEBI" id="CHEBI:43474"/>
        <dbReference type="ChEBI" id="CHEBI:57287"/>
        <dbReference type="ChEBI" id="CHEBI:57292"/>
        <dbReference type="ChEBI" id="CHEBI:58189"/>
    </reaction>
</comment>
<comment type="similarity">
    <text evidence="4 5 7">Belongs to the succinate/malate CoA ligase alpha subunit family.</text>
</comment>
<dbReference type="PRINTS" id="PR01798">
    <property type="entry name" value="SCOASYNTHASE"/>
</dbReference>
<dbReference type="SUPFAM" id="SSF52210">
    <property type="entry name" value="Succinyl-CoA synthetase domains"/>
    <property type="match status" value="1"/>
</dbReference>
<feature type="binding site" evidence="5">
    <location>
        <begin position="17"/>
        <end position="20"/>
    </location>
    <ligand>
        <name>CoA</name>
        <dbReference type="ChEBI" id="CHEBI:57287"/>
    </ligand>
</feature>
<comment type="pathway">
    <text evidence="5 8">Carbohydrate metabolism; tricarboxylic acid cycle; succinate from succinyl-CoA (ligase route): step 1/1.</text>
</comment>
<dbReference type="PROSITE" id="PS01216">
    <property type="entry name" value="SUCCINYL_COA_LIG_1"/>
    <property type="match status" value="1"/>
</dbReference>
<dbReference type="InterPro" id="IPR016102">
    <property type="entry name" value="Succinyl-CoA_synth-like"/>
</dbReference>
<protein>
    <recommendedName>
        <fullName evidence="5">Succinate--CoA ligase [ADP-forming] subunit alpha</fullName>
        <ecNumber evidence="5">6.2.1.5</ecNumber>
    </recommendedName>
    <alternativeName>
        <fullName evidence="5">Succinyl-CoA synthetase subunit alpha</fullName>
        <shortName evidence="5">SCS-alpha</shortName>
    </alternativeName>
</protein>
<dbReference type="FunFam" id="3.40.50.261:FF:000006">
    <property type="entry name" value="Succinate--CoA ligase [ADP-forming] subunit alpha"/>
    <property type="match status" value="1"/>
</dbReference>
<dbReference type="EC" id="6.2.1.5" evidence="5"/>
<evidence type="ECO:0000256" key="7">
    <source>
        <dbReference type="RuleBase" id="RU000677"/>
    </source>
</evidence>
<dbReference type="Proteomes" id="UP000236173">
    <property type="component" value="Unassembled WGS sequence"/>
</dbReference>
<dbReference type="SMART" id="SM00881">
    <property type="entry name" value="CoA_binding"/>
    <property type="match status" value="1"/>
</dbReference>
<dbReference type="Pfam" id="PF00549">
    <property type="entry name" value="Ligase_CoA"/>
    <property type="match status" value="1"/>
</dbReference>
<evidence type="ECO:0000256" key="6">
    <source>
        <dbReference type="PIRSR" id="PIRSR001553-1"/>
    </source>
</evidence>
<dbReference type="GO" id="GO:0006099">
    <property type="term" value="P:tricarboxylic acid cycle"/>
    <property type="evidence" value="ECO:0007669"/>
    <property type="project" value="UniProtKB-UniRule"/>
</dbReference>
<feature type="binding site" evidence="5">
    <location>
        <position position="162"/>
    </location>
    <ligand>
        <name>substrate</name>
        <note>ligand shared with subunit beta</note>
    </ligand>
</feature>
<dbReference type="GO" id="GO:0000166">
    <property type="term" value="F:nucleotide binding"/>
    <property type="evidence" value="ECO:0007669"/>
    <property type="project" value="UniProtKB-KW"/>
</dbReference>
<keyword evidence="3 5" id="KW-0547">Nucleotide-binding</keyword>
<evidence type="ECO:0000256" key="8">
    <source>
        <dbReference type="RuleBase" id="RU000699"/>
    </source>
</evidence>
<dbReference type="NCBIfam" id="NF004230">
    <property type="entry name" value="PRK05678.1"/>
    <property type="match status" value="1"/>
</dbReference>
<feature type="domain" description="CoA-binding" evidence="9">
    <location>
        <begin position="4"/>
        <end position="101"/>
    </location>
</feature>
<reference evidence="11" key="1">
    <citation type="submission" date="2017-09" db="EMBL/GenBank/DDBJ databases">
        <title>Metaegenomics of thermophilic ammonia-oxidizing enrichment culture.</title>
        <authorList>
            <person name="Kato S."/>
            <person name="Suzuki K."/>
        </authorList>
    </citation>
    <scope>NUCLEOTIDE SEQUENCE [LARGE SCALE GENOMIC DNA]</scope>
</reference>
<feature type="active site" description="Tele-phosphohistidine intermediate" evidence="5 6">
    <location>
        <position position="250"/>
    </location>
</feature>
<dbReference type="InterPro" id="IPR033847">
    <property type="entry name" value="Citrt_syn/SCS-alpha_CS"/>
</dbReference>
<keyword evidence="2 5" id="KW-0436">Ligase</keyword>
<dbReference type="PANTHER" id="PTHR11117">
    <property type="entry name" value="SUCCINYL-COA LIGASE SUBUNIT ALPHA"/>
    <property type="match status" value="1"/>
</dbReference>
<dbReference type="InterPro" id="IPR036291">
    <property type="entry name" value="NAD(P)-bd_dom_sf"/>
</dbReference>
<feature type="binding site" evidence="5">
    <location>
        <position position="43"/>
    </location>
    <ligand>
        <name>CoA</name>
        <dbReference type="ChEBI" id="CHEBI:57287"/>
    </ligand>
</feature>
<dbReference type="InterPro" id="IPR005810">
    <property type="entry name" value="CoA_lig_alpha"/>
</dbReference>
<comment type="caution">
    <text evidence="10">The sequence shown here is derived from an EMBL/GenBank/DDBJ whole genome shotgun (WGS) entry which is preliminary data.</text>
</comment>
<dbReference type="Gene3D" id="3.40.50.720">
    <property type="entry name" value="NAD(P)-binding Rossmann-like Domain"/>
    <property type="match status" value="1"/>
</dbReference>
<dbReference type="Pfam" id="PF02629">
    <property type="entry name" value="CoA_binding"/>
    <property type="match status" value="1"/>
</dbReference>
<name>A0A2H5XBA5_9BACT</name>
<dbReference type="GO" id="GO:0009361">
    <property type="term" value="C:succinate-CoA ligase complex (ADP-forming)"/>
    <property type="evidence" value="ECO:0007669"/>
    <property type="project" value="TreeGrafter"/>
</dbReference>
<dbReference type="InterPro" id="IPR017440">
    <property type="entry name" value="Cit_synth/succinyl-CoA_lig_AS"/>
</dbReference>
<organism evidence="10 11">
    <name type="scientific">Candidatus Fervidibacter japonicus</name>
    <dbReference type="NCBI Taxonomy" id="2035412"/>
    <lineage>
        <taxon>Bacteria</taxon>
        <taxon>Candidatus Fervidibacterota</taxon>
        <taxon>Candidatus Fervidibacter</taxon>
    </lineage>
</organism>
<comment type="subunit">
    <text evidence="5 8">Heterotetramer of two alpha and two beta subunits.</text>
</comment>
<accession>A0A2H5XBA5</accession>
<evidence type="ECO:0000313" key="10">
    <source>
        <dbReference type="EMBL" id="GBC98469.1"/>
    </source>
</evidence>
<dbReference type="Gene3D" id="3.40.50.261">
    <property type="entry name" value="Succinyl-CoA synthetase domains"/>
    <property type="match status" value="1"/>
</dbReference>
<proteinExistence type="inferred from homology"/>